<evidence type="ECO:0000313" key="3">
    <source>
        <dbReference type="EMBL" id="GLD72027.1"/>
    </source>
</evidence>
<feature type="domain" description="Interferon regulatory factor 2-binding protein 1/2-like C3HC4 zinc finger" evidence="2">
    <location>
        <begin position="123"/>
        <end position="179"/>
    </location>
</feature>
<feature type="compositionally biased region" description="Low complexity" evidence="1">
    <location>
        <begin position="53"/>
        <end position="70"/>
    </location>
</feature>
<reference evidence="3" key="1">
    <citation type="submission" date="2022-08" db="EMBL/GenBank/DDBJ databases">
        <title>Genome sequencing of akame (Lates japonicus).</title>
        <authorList>
            <person name="Hashiguchi Y."/>
            <person name="Takahashi H."/>
        </authorList>
    </citation>
    <scope>NUCLEOTIDE SEQUENCE</scope>
    <source>
        <strain evidence="3">Kochi</strain>
    </source>
</reference>
<dbReference type="EMBL" id="BRZM01000830">
    <property type="protein sequence ID" value="GLD72027.1"/>
    <property type="molecule type" value="Genomic_DNA"/>
</dbReference>
<dbReference type="Pfam" id="PF25454">
    <property type="entry name" value="zf-C3HC4_IRF-2BP1_2"/>
    <property type="match status" value="1"/>
</dbReference>
<evidence type="ECO:0000256" key="1">
    <source>
        <dbReference type="SAM" id="MobiDB-lite"/>
    </source>
</evidence>
<dbReference type="InterPro" id="IPR057414">
    <property type="entry name" value="Zf-C3HC4_IRF-2BP1_2"/>
</dbReference>
<dbReference type="Proteomes" id="UP001279410">
    <property type="component" value="Unassembled WGS sequence"/>
</dbReference>
<comment type="caution">
    <text evidence="3">The sequence shown here is derived from an EMBL/GenBank/DDBJ whole genome shotgun (WGS) entry which is preliminary data.</text>
</comment>
<accession>A0AAD3NCI4</accession>
<feature type="region of interest" description="Disordered" evidence="1">
    <location>
        <begin position="1"/>
        <end position="88"/>
    </location>
</feature>
<protein>
    <submittedName>
        <fullName evidence="3">Interferon regulatory factor 2-binding protein 2-A</fullName>
    </submittedName>
</protein>
<evidence type="ECO:0000259" key="2">
    <source>
        <dbReference type="Pfam" id="PF25454"/>
    </source>
</evidence>
<dbReference type="InterPro" id="IPR044882">
    <property type="entry name" value="I2BP1/2_C3HC4-RING_sf"/>
</dbReference>
<dbReference type="SUPFAM" id="SSF57850">
    <property type="entry name" value="RING/U-box"/>
    <property type="match status" value="1"/>
</dbReference>
<sequence>MPPVPPPSFASSTISPTPGTTPPEAALRSASPHGGANHGGRQCRWEQFPKDQPSPLHHPVNSSSPLSPSSMNQRRLAQRDASGAGTPTCQAWTKCTPKTWTPLYLAAYPCVARCAMSVGGHTCSVPVCALTSSCFLCSRESIKQQGATGEVYRPSGEKCPWLVRTYPWAFMQGEIATILGRRRQSKKGEGPLILFRILWGGEAKI</sequence>
<dbReference type="AlphaFoldDB" id="A0AAD3NCI4"/>
<dbReference type="Gene3D" id="1.10.10.1580">
    <property type="entry name" value="Interferon regulatory factor 2-binding protein"/>
    <property type="match status" value="1"/>
</dbReference>
<evidence type="ECO:0000313" key="4">
    <source>
        <dbReference type="Proteomes" id="UP001279410"/>
    </source>
</evidence>
<organism evidence="3 4">
    <name type="scientific">Lates japonicus</name>
    <name type="common">Japanese lates</name>
    <dbReference type="NCBI Taxonomy" id="270547"/>
    <lineage>
        <taxon>Eukaryota</taxon>
        <taxon>Metazoa</taxon>
        <taxon>Chordata</taxon>
        <taxon>Craniata</taxon>
        <taxon>Vertebrata</taxon>
        <taxon>Euteleostomi</taxon>
        <taxon>Actinopterygii</taxon>
        <taxon>Neopterygii</taxon>
        <taxon>Teleostei</taxon>
        <taxon>Neoteleostei</taxon>
        <taxon>Acanthomorphata</taxon>
        <taxon>Carangaria</taxon>
        <taxon>Carangaria incertae sedis</taxon>
        <taxon>Centropomidae</taxon>
        <taxon>Lates</taxon>
    </lineage>
</organism>
<keyword evidence="4" id="KW-1185">Reference proteome</keyword>
<name>A0AAD3NCI4_LATJO</name>
<gene>
    <name evidence="3" type="ORF">AKAME5_002335100</name>
</gene>
<proteinExistence type="predicted"/>